<proteinExistence type="predicted"/>
<feature type="non-terminal residue" evidence="1">
    <location>
        <position position="1"/>
    </location>
</feature>
<reference evidence="1" key="1">
    <citation type="journal article" date="2014" name="Front. Microbiol.">
        <title>High frequency of phylogenetically diverse reductive dehalogenase-homologous genes in deep subseafloor sedimentary metagenomes.</title>
        <authorList>
            <person name="Kawai M."/>
            <person name="Futagami T."/>
            <person name="Toyoda A."/>
            <person name="Takaki Y."/>
            <person name="Nishi S."/>
            <person name="Hori S."/>
            <person name="Arai W."/>
            <person name="Tsubouchi T."/>
            <person name="Morono Y."/>
            <person name="Uchiyama I."/>
            <person name="Ito T."/>
            <person name="Fujiyama A."/>
            <person name="Inagaki F."/>
            <person name="Takami H."/>
        </authorList>
    </citation>
    <scope>NUCLEOTIDE SEQUENCE</scope>
    <source>
        <strain evidence="1">Expedition CK06-06</strain>
    </source>
</reference>
<accession>X0U8R4</accession>
<dbReference type="AlphaFoldDB" id="X0U8R4"/>
<sequence>PSKEDENGCNKNTANTWQYLYRRAWVGNLRIRGYYEWQMHWGPV</sequence>
<comment type="caution">
    <text evidence="1">The sequence shown here is derived from an EMBL/GenBank/DDBJ whole genome shotgun (WGS) entry which is preliminary data.</text>
</comment>
<gene>
    <name evidence="1" type="ORF">S01H1_04551</name>
</gene>
<evidence type="ECO:0000313" key="1">
    <source>
        <dbReference type="EMBL" id="GAF84890.1"/>
    </source>
</evidence>
<organism evidence="1">
    <name type="scientific">marine sediment metagenome</name>
    <dbReference type="NCBI Taxonomy" id="412755"/>
    <lineage>
        <taxon>unclassified sequences</taxon>
        <taxon>metagenomes</taxon>
        <taxon>ecological metagenomes</taxon>
    </lineage>
</organism>
<protein>
    <submittedName>
        <fullName evidence="1">Uncharacterized protein</fullName>
    </submittedName>
</protein>
<name>X0U8R4_9ZZZZ</name>
<dbReference type="EMBL" id="BARS01002398">
    <property type="protein sequence ID" value="GAF84890.1"/>
    <property type="molecule type" value="Genomic_DNA"/>
</dbReference>